<dbReference type="PANTHER" id="PTHR33446">
    <property type="entry name" value="PROTEIN TONB-RELATED"/>
    <property type="match status" value="1"/>
</dbReference>
<feature type="chain" id="PRO_5022810789" evidence="1">
    <location>
        <begin position="20"/>
        <end position="141"/>
    </location>
</feature>
<dbReference type="InterPro" id="IPR037682">
    <property type="entry name" value="TonB_C"/>
</dbReference>
<keyword evidence="4" id="KW-1185">Reference proteome</keyword>
<evidence type="ECO:0000313" key="3">
    <source>
        <dbReference type="EMBL" id="QEC74528.1"/>
    </source>
</evidence>
<gene>
    <name evidence="3" type="ORF">FSB76_00640</name>
</gene>
<feature type="signal peptide" evidence="1">
    <location>
        <begin position="1"/>
        <end position="19"/>
    </location>
</feature>
<dbReference type="OrthoDB" id="649093at2"/>
<evidence type="ECO:0000259" key="2">
    <source>
        <dbReference type="Pfam" id="PF03544"/>
    </source>
</evidence>
<organism evidence="3 4">
    <name type="scientific">Mucilaginibacter ginsenosidivorax</name>
    <dbReference type="NCBI Taxonomy" id="862126"/>
    <lineage>
        <taxon>Bacteria</taxon>
        <taxon>Pseudomonadati</taxon>
        <taxon>Bacteroidota</taxon>
        <taxon>Sphingobacteriia</taxon>
        <taxon>Sphingobacteriales</taxon>
        <taxon>Sphingobacteriaceae</taxon>
        <taxon>Mucilaginibacter</taxon>
    </lineage>
</organism>
<dbReference type="Gene3D" id="3.30.1150.10">
    <property type="match status" value="1"/>
</dbReference>
<name>A0A5B8VWC5_9SPHI</name>
<dbReference type="Proteomes" id="UP000321362">
    <property type="component" value="Chromosome"/>
</dbReference>
<feature type="domain" description="TonB C-terminal" evidence="2">
    <location>
        <begin position="60"/>
        <end position="126"/>
    </location>
</feature>
<dbReference type="InterPro" id="IPR051045">
    <property type="entry name" value="TonB-dependent_transducer"/>
</dbReference>
<dbReference type="EMBL" id="CP042437">
    <property type="protein sequence ID" value="QEC74528.1"/>
    <property type="molecule type" value="Genomic_DNA"/>
</dbReference>
<proteinExistence type="predicted"/>
<dbReference type="PANTHER" id="PTHR33446:SF2">
    <property type="entry name" value="PROTEIN TONB"/>
    <property type="match status" value="1"/>
</dbReference>
<sequence>MKKVLFLVAIILMGFSANAQKTNQDTSQVYNEVDKLPEFPGGTDAFKAYVNSSLKKSNRKDTSTGMVVVTFVIEKDGSPTNPIITLSFNPEADSIAIKIVGNSPKWKPGINNGNKVRTKFSVPVKFGAPTGGPPDVKELKN</sequence>
<dbReference type="AlphaFoldDB" id="A0A5B8VWC5"/>
<dbReference type="RefSeq" id="WP_147051686.1">
    <property type="nucleotide sequence ID" value="NZ_CP042437.1"/>
</dbReference>
<protein>
    <submittedName>
        <fullName evidence="3">Energy transducer TonB</fullName>
    </submittedName>
</protein>
<dbReference type="SUPFAM" id="SSF74653">
    <property type="entry name" value="TolA/TonB C-terminal domain"/>
    <property type="match status" value="1"/>
</dbReference>
<dbReference type="GO" id="GO:0055085">
    <property type="term" value="P:transmembrane transport"/>
    <property type="evidence" value="ECO:0007669"/>
    <property type="project" value="InterPro"/>
</dbReference>
<keyword evidence="1" id="KW-0732">Signal</keyword>
<dbReference type="Pfam" id="PF03544">
    <property type="entry name" value="TonB_C"/>
    <property type="match status" value="1"/>
</dbReference>
<dbReference type="KEGG" id="mgk:FSB76_00640"/>
<accession>A0A5B8VWC5</accession>
<reference evidence="3 4" key="1">
    <citation type="journal article" date="2013" name="J. Microbiol.">
        <title>Mucilaginibacter ginsenosidivorax sp. nov., with ginsenoside converting activity isolated from sediment.</title>
        <authorList>
            <person name="Kim J.K."/>
            <person name="Choi T.E."/>
            <person name="Liu Q.M."/>
            <person name="Park H.Y."/>
            <person name="Yi T.H."/>
            <person name="Yoon M.H."/>
            <person name="Kim S.C."/>
            <person name="Im W.T."/>
        </authorList>
    </citation>
    <scope>NUCLEOTIDE SEQUENCE [LARGE SCALE GENOMIC DNA]</scope>
    <source>
        <strain evidence="3 4">KHI28</strain>
    </source>
</reference>
<dbReference type="GO" id="GO:0098797">
    <property type="term" value="C:plasma membrane protein complex"/>
    <property type="evidence" value="ECO:0007669"/>
    <property type="project" value="TreeGrafter"/>
</dbReference>
<evidence type="ECO:0000256" key="1">
    <source>
        <dbReference type="SAM" id="SignalP"/>
    </source>
</evidence>
<dbReference type="GO" id="GO:0031992">
    <property type="term" value="F:energy transducer activity"/>
    <property type="evidence" value="ECO:0007669"/>
    <property type="project" value="TreeGrafter"/>
</dbReference>
<evidence type="ECO:0000313" key="4">
    <source>
        <dbReference type="Proteomes" id="UP000321362"/>
    </source>
</evidence>